<dbReference type="PANTHER" id="PTHR42988:SF2">
    <property type="entry name" value="CYCLIC NUCLEOTIDE PHOSPHODIESTERASE CBUA0032-RELATED"/>
    <property type="match status" value="1"/>
</dbReference>
<dbReference type="InterPro" id="IPR004843">
    <property type="entry name" value="Calcineurin-like_PHP"/>
</dbReference>
<evidence type="ECO:0000256" key="3">
    <source>
        <dbReference type="ARBA" id="ARBA00023004"/>
    </source>
</evidence>
<dbReference type="InterPro" id="IPR050884">
    <property type="entry name" value="CNP_phosphodiesterase-III"/>
</dbReference>
<reference evidence="6 7" key="1">
    <citation type="submission" date="2021-05" db="EMBL/GenBank/DDBJ databases">
        <title>Novel Bacillus species.</title>
        <authorList>
            <person name="Liu G."/>
        </authorList>
    </citation>
    <scope>NUCLEOTIDE SEQUENCE [LARGE SCALE GENOMIC DNA]</scope>
    <source>
        <strain evidence="6 7">FJAT-49705</strain>
    </source>
</reference>
<evidence type="ECO:0000256" key="1">
    <source>
        <dbReference type="ARBA" id="ARBA00022723"/>
    </source>
</evidence>
<dbReference type="Gene3D" id="3.30.750.180">
    <property type="entry name" value="GpdQ, beta-strand dimerisation domain"/>
    <property type="match status" value="1"/>
</dbReference>
<evidence type="ECO:0000313" key="7">
    <source>
        <dbReference type="Proteomes" id="UP000681027"/>
    </source>
</evidence>
<dbReference type="PANTHER" id="PTHR42988">
    <property type="entry name" value="PHOSPHOHYDROLASE"/>
    <property type="match status" value="1"/>
</dbReference>
<dbReference type="Gene3D" id="3.60.21.10">
    <property type="match status" value="1"/>
</dbReference>
<gene>
    <name evidence="6" type="ORF">KHA94_10505</name>
</gene>
<evidence type="ECO:0000256" key="4">
    <source>
        <dbReference type="ARBA" id="ARBA00025742"/>
    </source>
</evidence>
<name>A0ABS5NT88_9BACI</name>
<keyword evidence="2" id="KW-0378">Hydrolase</keyword>
<evidence type="ECO:0000256" key="2">
    <source>
        <dbReference type="ARBA" id="ARBA00022801"/>
    </source>
</evidence>
<evidence type="ECO:0000313" key="6">
    <source>
        <dbReference type="EMBL" id="MBS4190613.1"/>
    </source>
</evidence>
<feature type="domain" description="Calcineurin-like phosphoesterase" evidence="5">
    <location>
        <begin position="1"/>
        <end position="198"/>
    </location>
</feature>
<dbReference type="Pfam" id="PF00149">
    <property type="entry name" value="Metallophos"/>
    <property type="match status" value="1"/>
</dbReference>
<evidence type="ECO:0000259" key="5">
    <source>
        <dbReference type="Pfam" id="PF00149"/>
    </source>
</evidence>
<accession>A0ABS5NT88</accession>
<dbReference type="InterPro" id="IPR029052">
    <property type="entry name" value="Metallo-depent_PP-like"/>
</dbReference>
<dbReference type="Proteomes" id="UP000681027">
    <property type="component" value="Unassembled WGS sequence"/>
</dbReference>
<proteinExistence type="inferred from homology"/>
<dbReference type="RefSeq" id="WP_213102042.1">
    <property type="nucleotide sequence ID" value="NZ_JAGYPM010000002.1"/>
</dbReference>
<organism evidence="6 7">
    <name type="scientific">Cytobacillus citreus</name>
    <dbReference type="NCBI Taxonomy" id="2833586"/>
    <lineage>
        <taxon>Bacteria</taxon>
        <taxon>Bacillati</taxon>
        <taxon>Bacillota</taxon>
        <taxon>Bacilli</taxon>
        <taxon>Bacillales</taxon>
        <taxon>Bacillaceae</taxon>
        <taxon>Cytobacillus</taxon>
    </lineage>
</organism>
<comment type="caution">
    <text evidence="6">The sequence shown here is derived from an EMBL/GenBank/DDBJ whole genome shotgun (WGS) entry which is preliminary data.</text>
</comment>
<keyword evidence="7" id="KW-1185">Reference proteome</keyword>
<dbReference type="EMBL" id="JAGYPM010000002">
    <property type="protein sequence ID" value="MBS4190613.1"/>
    <property type="molecule type" value="Genomic_DNA"/>
</dbReference>
<keyword evidence="3" id="KW-0408">Iron</keyword>
<comment type="similarity">
    <text evidence="4">Belongs to the cyclic nucleotide phosphodiesterase class-III family.</text>
</comment>
<dbReference type="SUPFAM" id="SSF56300">
    <property type="entry name" value="Metallo-dependent phosphatases"/>
    <property type="match status" value="1"/>
</dbReference>
<sequence>MKIAVMGDLHYPSRHGVTKRLEEHVIESRDSFYPNYLKSFFNQEADLYVSVGDLTNFGTKDEFEEVYEYIRSYNKPFYQTLGNHDVYSMSRREVLELTKMNGNLIMEEEAILLLLETGRELDTVNFDGWVTNEQLEWLEKVIDDSGEKTMIVFAHHPIYDTTAHSNKNMLSIHPSIDLWSVLNKKRGKGIYVNGHTHADSIVEKENWTFVQISAVLDDQSVRILEIDHDQFSVTAIDVSDDESIKLATTIGNAIERFTLFPQGVCTTLNRNKLVKLR</sequence>
<dbReference type="InterPro" id="IPR042281">
    <property type="entry name" value="GpdQ_beta-strand"/>
</dbReference>
<protein>
    <submittedName>
        <fullName evidence="6">Metallophosphoesterase</fullName>
    </submittedName>
</protein>
<keyword evidence="1" id="KW-0479">Metal-binding</keyword>